<keyword evidence="3" id="KW-1185">Reference proteome</keyword>
<keyword evidence="1" id="KW-1133">Transmembrane helix</keyword>
<gene>
    <name evidence="2" type="ORF">GCM10009668_32190</name>
</gene>
<dbReference type="Proteomes" id="UP001501581">
    <property type="component" value="Unassembled WGS sequence"/>
</dbReference>
<proteinExistence type="predicted"/>
<dbReference type="EMBL" id="BAAALG010000012">
    <property type="protein sequence ID" value="GAA1109394.1"/>
    <property type="molecule type" value="Genomic_DNA"/>
</dbReference>
<feature type="transmembrane region" description="Helical" evidence="1">
    <location>
        <begin position="94"/>
        <end position="112"/>
    </location>
</feature>
<reference evidence="3" key="1">
    <citation type="journal article" date="2019" name="Int. J. Syst. Evol. Microbiol.">
        <title>The Global Catalogue of Microorganisms (GCM) 10K type strain sequencing project: providing services to taxonomists for standard genome sequencing and annotation.</title>
        <authorList>
            <consortium name="The Broad Institute Genomics Platform"/>
            <consortium name="The Broad Institute Genome Sequencing Center for Infectious Disease"/>
            <person name="Wu L."/>
            <person name="Ma J."/>
        </authorList>
    </citation>
    <scope>NUCLEOTIDE SEQUENCE [LARGE SCALE GENOMIC DNA]</scope>
    <source>
        <strain evidence="3">JCM 13008</strain>
    </source>
</reference>
<protein>
    <submittedName>
        <fullName evidence="2">Uncharacterized protein</fullName>
    </submittedName>
</protein>
<evidence type="ECO:0000313" key="2">
    <source>
        <dbReference type="EMBL" id="GAA1109394.1"/>
    </source>
</evidence>
<evidence type="ECO:0000313" key="3">
    <source>
        <dbReference type="Proteomes" id="UP001501581"/>
    </source>
</evidence>
<feature type="transmembrane region" description="Helical" evidence="1">
    <location>
        <begin position="62"/>
        <end position="82"/>
    </location>
</feature>
<dbReference type="RefSeq" id="WP_343995858.1">
    <property type="nucleotide sequence ID" value="NZ_BAAALG010000012.1"/>
</dbReference>
<feature type="transmembrane region" description="Helical" evidence="1">
    <location>
        <begin position="36"/>
        <end position="55"/>
    </location>
</feature>
<comment type="caution">
    <text evidence="2">The sequence shown here is derived from an EMBL/GenBank/DDBJ whole genome shotgun (WGS) entry which is preliminary data.</text>
</comment>
<keyword evidence="1" id="KW-0472">Membrane</keyword>
<accession>A0ABP4EMM5</accession>
<organism evidence="2 3">
    <name type="scientific">Nocardioides dubius</name>
    <dbReference type="NCBI Taxonomy" id="317019"/>
    <lineage>
        <taxon>Bacteria</taxon>
        <taxon>Bacillati</taxon>
        <taxon>Actinomycetota</taxon>
        <taxon>Actinomycetes</taxon>
        <taxon>Propionibacteriales</taxon>
        <taxon>Nocardioidaceae</taxon>
        <taxon>Nocardioides</taxon>
    </lineage>
</organism>
<sequence>MRPAHSPASRLAVFTTLATAALLVELTADAGSRSMLVVIVCVLLLLVAGAAKLWFHNCFESRALIVLGLAATEVGALLSLTVGLPTSDRQPLNLAMLGLLVLPVVVVALLTLDARRRRPPVEPPRSPYAL</sequence>
<name>A0ABP4EMM5_9ACTN</name>
<evidence type="ECO:0000256" key="1">
    <source>
        <dbReference type="SAM" id="Phobius"/>
    </source>
</evidence>
<keyword evidence="1" id="KW-0812">Transmembrane</keyword>